<organism evidence="2 3">
    <name type="scientific">Mariniflexile fucanivorans</name>
    <dbReference type="NCBI Taxonomy" id="264023"/>
    <lineage>
        <taxon>Bacteria</taxon>
        <taxon>Pseudomonadati</taxon>
        <taxon>Bacteroidota</taxon>
        <taxon>Flavobacteriia</taxon>
        <taxon>Flavobacteriales</taxon>
        <taxon>Flavobacteriaceae</taxon>
        <taxon>Mariniflexile</taxon>
    </lineage>
</organism>
<name>A0A4R1RKF1_9FLAO</name>
<feature type="transmembrane region" description="Helical" evidence="1">
    <location>
        <begin position="74"/>
        <end position="95"/>
    </location>
</feature>
<keyword evidence="1" id="KW-1133">Transmembrane helix</keyword>
<dbReference type="Proteomes" id="UP000295455">
    <property type="component" value="Unassembled WGS sequence"/>
</dbReference>
<accession>A0A4R1RKF1</accession>
<reference evidence="2 3" key="1">
    <citation type="submission" date="2019-03" db="EMBL/GenBank/DDBJ databases">
        <title>Genomic Encyclopedia of Type Strains, Phase IV (KMG-IV): sequencing the most valuable type-strain genomes for metagenomic binning, comparative biology and taxonomic classification.</title>
        <authorList>
            <person name="Goeker M."/>
        </authorList>
    </citation>
    <scope>NUCLEOTIDE SEQUENCE [LARGE SCALE GENOMIC DNA]</scope>
    <source>
        <strain evidence="2 3">DSM 18792</strain>
    </source>
</reference>
<evidence type="ECO:0000313" key="2">
    <source>
        <dbReference type="EMBL" id="TCL66671.1"/>
    </source>
</evidence>
<dbReference type="EMBL" id="SLUP01000003">
    <property type="protein sequence ID" value="TCL66671.1"/>
    <property type="molecule type" value="Genomic_DNA"/>
</dbReference>
<evidence type="ECO:0000256" key="1">
    <source>
        <dbReference type="SAM" id="Phobius"/>
    </source>
</evidence>
<evidence type="ECO:0008006" key="4">
    <source>
        <dbReference type="Google" id="ProtNLM"/>
    </source>
</evidence>
<keyword evidence="1" id="KW-0472">Membrane</keyword>
<proteinExistence type="predicted"/>
<keyword evidence="1" id="KW-0812">Transmembrane</keyword>
<protein>
    <recommendedName>
        <fullName evidence="4">LIVCS family branched-chain amino acid:cation transporter</fullName>
    </recommendedName>
</protein>
<gene>
    <name evidence="2" type="ORF">EV196_10382</name>
</gene>
<sequence length="101" mass="11418">MNNFITTTKAIAAISFIFGTILFALQISFRHSHMFIYPGFIFVIVAIILNTISFLGLLFYLLGNPKEKLEIIKACGIVLLNIPIAILYFIIIINIDFSTQF</sequence>
<comment type="caution">
    <text evidence="2">The sequence shown here is derived from an EMBL/GenBank/DDBJ whole genome shotgun (WGS) entry which is preliminary data.</text>
</comment>
<keyword evidence="3" id="KW-1185">Reference proteome</keyword>
<feature type="transmembrane region" description="Helical" evidence="1">
    <location>
        <begin position="12"/>
        <end position="29"/>
    </location>
</feature>
<dbReference type="AlphaFoldDB" id="A0A4R1RKF1"/>
<feature type="transmembrane region" description="Helical" evidence="1">
    <location>
        <begin position="35"/>
        <end position="62"/>
    </location>
</feature>
<evidence type="ECO:0000313" key="3">
    <source>
        <dbReference type="Proteomes" id="UP000295455"/>
    </source>
</evidence>